<organism evidence="1 4">
    <name type="scientific">Phytophthora fragariae</name>
    <dbReference type="NCBI Taxonomy" id="53985"/>
    <lineage>
        <taxon>Eukaryota</taxon>
        <taxon>Sar</taxon>
        <taxon>Stramenopiles</taxon>
        <taxon>Oomycota</taxon>
        <taxon>Peronosporomycetes</taxon>
        <taxon>Peronosporales</taxon>
        <taxon>Peronosporaceae</taxon>
        <taxon>Phytophthora</taxon>
    </lineage>
</organism>
<dbReference type="EMBL" id="QXFZ01003261">
    <property type="protein sequence ID" value="KAE9070201.1"/>
    <property type="molecule type" value="Genomic_DNA"/>
</dbReference>
<evidence type="ECO:0000313" key="4">
    <source>
        <dbReference type="Proteomes" id="UP000441208"/>
    </source>
</evidence>
<name>A0A6A3Q861_9STRA</name>
<gene>
    <name evidence="2" type="ORF">PF001_g27524</name>
    <name evidence="1" type="ORF">PF007_g27029</name>
</gene>
<dbReference type="Proteomes" id="UP000437068">
    <property type="component" value="Unassembled WGS sequence"/>
</dbReference>
<dbReference type="EMBL" id="QXGE01003775">
    <property type="protein sequence ID" value="KAE9273396.1"/>
    <property type="molecule type" value="Genomic_DNA"/>
</dbReference>
<proteinExistence type="predicted"/>
<dbReference type="Pfam" id="PF13650">
    <property type="entry name" value="Asp_protease_2"/>
    <property type="match status" value="1"/>
</dbReference>
<sequence length="93" mass="10300">MVSLNLARRLKLKLQMLPEPIKVPGLGGVPTYITASARVKITLGVRVVYVMNVWVTNIGEDVEVLLGMNFMYAVEFDYVCAKGSPNSQTRKLS</sequence>
<dbReference type="AlphaFoldDB" id="A0A6A3Q861"/>
<dbReference type="Gene3D" id="2.40.70.10">
    <property type="entry name" value="Acid Proteases"/>
    <property type="match status" value="1"/>
</dbReference>
<protein>
    <submittedName>
        <fullName evidence="1">Uncharacterized protein</fullName>
    </submittedName>
</protein>
<comment type="caution">
    <text evidence="1">The sequence shown here is derived from an EMBL/GenBank/DDBJ whole genome shotgun (WGS) entry which is preliminary data.</text>
</comment>
<evidence type="ECO:0000313" key="2">
    <source>
        <dbReference type="EMBL" id="KAE9273396.1"/>
    </source>
</evidence>
<reference evidence="3 4" key="1">
    <citation type="submission" date="2018-08" db="EMBL/GenBank/DDBJ databases">
        <title>Genomic investigation of the strawberry pathogen Phytophthora fragariae indicates pathogenicity is determined by transcriptional variation in three key races.</title>
        <authorList>
            <person name="Adams T.M."/>
            <person name="Armitage A.D."/>
            <person name="Sobczyk M.K."/>
            <person name="Bates H.J."/>
            <person name="Dunwell J.M."/>
            <person name="Nellist C.F."/>
            <person name="Harrison R.J."/>
        </authorList>
    </citation>
    <scope>NUCLEOTIDE SEQUENCE [LARGE SCALE GENOMIC DNA]</scope>
    <source>
        <strain evidence="2 3">A4</strain>
        <strain evidence="1 4">NOV-71</strain>
    </source>
</reference>
<evidence type="ECO:0000313" key="3">
    <source>
        <dbReference type="Proteomes" id="UP000437068"/>
    </source>
</evidence>
<accession>A0A6A3Q861</accession>
<evidence type="ECO:0000313" key="1">
    <source>
        <dbReference type="EMBL" id="KAE9070201.1"/>
    </source>
</evidence>
<dbReference type="Proteomes" id="UP000441208">
    <property type="component" value="Unassembled WGS sequence"/>
</dbReference>
<dbReference type="InterPro" id="IPR021109">
    <property type="entry name" value="Peptidase_aspartic_dom_sf"/>
</dbReference>